<dbReference type="PANTHER" id="PTHR33095">
    <property type="entry name" value="OS07G0619500 PROTEIN"/>
    <property type="match status" value="1"/>
</dbReference>
<dbReference type="EMBL" id="JANAVB010006199">
    <property type="protein sequence ID" value="KAJ6845559.1"/>
    <property type="molecule type" value="Genomic_DNA"/>
</dbReference>
<name>A0AAX6HWV6_IRIPA</name>
<reference evidence="2" key="1">
    <citation type="journal article" date="2023" name="GigaByte">
        <title>Genome assembly of the bearded iris, Iris pallida Lam.</title>
        <authorList>
            <person name="Bruccoleri R.E."/>
            <person name="Oakeley E.J."/>
            <person name="Faust A.M.E."/>
            <person name="Altorfer M."/>
            <person name="Dessus-Babus S."/>
            <person name="Burckhardt D."/>
            <person name="Oertli M."/>
            <person name="Naumann U."/>
            <person name="Petersen F."/>
            <person name="Wong J."/>
        </authorList>
    </citation>
    <scope>NUCLEOTIDE SEQUENCE</scope>
    <source>
        <strain evidence="2">GSM-AAB239-AS_SAM_17_03QT</strain>
    </source>
</reference>
<keyword evidence="2" id="KW-0418">Kinase</keyword>
<accession>A0AAX6HWV6</accession>
<organism evidence="2 3">
    <name type="scientific">Iris pallida</name>
    <name type="common">Sweet iris</name>
    <dbReference type="NCBI Taxonomy" id="29817"/>
    <lineage>
        <taxon>Eukaryota</taxon>
        <taxon>Viridiplantae</taxon>
        <taxon>Streptophyta</taxon>
        <taxon>Embryophyta</taxon>
        <taxon>Tracheophyta</taxon>
        <taxon>Spermatophyta</taxon>
        <taxon>Magnoliopsida</taxon>
        <taxon>Liliopsida</taxon>
        <taxon>Asparagales</taxon>
        <taxon>Iridaceae</taxon>
        <taxon>Iridoideae</taxon>
        <taxon>Irideae</taxon>
        <taxon>Iris</taxon>
    </lineage>
</organism>
<feature type="compositionally biased region" description="Basic and acidic residues" evidence="1">
    <location>
        <begin position="112"/>
        <end position="126"/>
    </location>
</feature>
<comment type="caution">
    <text evidence="2">The sequence shown here is derived from an EMBL/GenBank/DDBJ whole genome shotgun (WGS) entry which is preliminary data.</text>
</comment>
<protein>
    <submittedName>
        <fullName evidence="2">Proline-rich receptor-like protein kinase PERK7</fullName>
    </submittedName>
</protein>
<feature type="region of interest" description="Disordered" evidence="1">
    <location>
        <begin position="177"/>
        <end position="205"/>
    </location>
</feature>
<evidence type="ECO:0000313" key="3">
    <source>
        <dbReference type="Proteomes" id="UP001140949"/>
    </source>
</evidence>
<evidence type="ECO:0000256" key="1">
    <source>
        <dbReference type="SAM" id="MobiDB-lite"/>
    </source>
</evidence>
<keyword evidence="3" id="KW-1185">Reference proteome</keyword>
<keyword evidence="2" id="KW-0808">Transferase</keyword>
<dbReference type="PANTHER" id="PTHR33095:SF111">
    <property type="entry name" value="OS02G0134200 PROTEIN"/>
    <property type="match status" value="1"/>
</dbReference>
<feature type="compositionally biased region" description="Low complexity" evidence="1">
    <location>
        <begin position="68"/>
        <end position="77"/>
    </location>
</feature>
<gene>
    <name evidence="2" type="ORF">M6B38_287550</name>
</gene>
<evidence type="ECO:0000313" key="2">
    <source>
        <dbReference type="EMBL" id="KAJ6845559.1"/>
    </source>
</evidence>
<dbReference type="Pfam" id="PF07816">
    <property type="entry name" value="DUF1645"/>
    <property type="match status" value="1"/>
</dbReference>
<feature type="region of interest" description="Disordered" evidence="1">
    <location>
        <begin position="1"/>
        <end position="162"/>
    </location>
</feature>
<dbReference type="Proteomes" id="UP001140949">
    <property type="component" value="Unassembled WGS sequence"/>
</dbReference>
<dbReference type="AlphaFoldDB" id="A0AAX6HWV6"/>
<reference evidence="2" key="2">
    <citation type="submission" date="2023-04" db="EMBL/GenBank/DDBJ databases">
        <authorList>
            <person name="Bruccoleri R.E."/>
            <person name="Oakeley E.J."/>
            <person name="Faust A.-M."/>
            <person name="Dessus-Babus S."/>
            <person name="Altorfer M."/>
            <person name="Burckhardt D."/>
            <person name="Oertli M."/>
            <person name="Naumann U."/>
            <person name="Petersen F."/>
            <person name="Wong J."/>
        </authorList>
    </citation>
    <scope>NUCLEOTIDE SEQUENCE</scope>
    <source>
        <strain evidence="2">GSM-AAB239-AS_SAM_17_03QT</strain>
        <tissue evidence="2">Leaf</tissue>
    </source>
</reference>
<dbReference type="GO" id="GO:0016301">
    <property type="term" value="F:kinase activity"/>
    <property type="evidence" value="ECO:0007669"/>
    <property type="project" value="UniProtKB-KW"/>
</dbReference>
<dbReference type="InterPro" id="IPR012442">
    <property type="entry name" value="DUF1645_plant"/>
</dbReference>
<keyword evidence="2" id="KW-0675">Receptor</keyword>
<sequence length="215" mass="22834">MSGEEEKRNLISAGEGDDDAAPSDEDSDFEFTVCSGSGSPPESTDPVYPVFDRNLLLDPPPPKSDLRSASGSSSSTAAEEEEKHSPWAPGSSPDRCKKSSSTGSAPSRRFKLKDLVSRRSHSDGKKKLGFVGGAAADQKGSLPKPSSNPNPNLKKKKEEDLKSGEMDLLTAHRLFYGGKDGEKGVKGGKAYLPHRSGPVGLFPNGNGLTRAKFPF</sequence>
<proteinExistence type="predicted"/>
<feature type="compositionally biased region" description="Acidic residues" evidence="1">
    <location>
        <begin position="15"/>
        <end position="29"/>
    </location>
</feature>
<feature type="compositionally biased region" description="Low complexity" evidence="1">
    <location>
        <begin position="139"/>
        <end position="152"/>
    </location>
</feature>